<evidence type="ECO:0000313" key="2">
    <source>
        <dbReference type="EMBL" id="OAH99197.1"/>
    </source>
</evidence>
<organism evidence="2 3">
    <name type="scientific">Methylomonas methanica</name>
    <dbReference type="NCBI Taxonomy" id="421"/>
    <lineage>
        <taxon>Bacteria</taxon>
        <taxon>Pseudomonadati</taxon>
        <taxon>Pseudomonadota</taxon>
        <taxon>Gammaproteobacteria</taxon>
        <taxon>Methylococcales</taxon>
        <taxon>Methylococcaceae</taxon>
        <taxon>Methylomonas</taxon>
    </lineage>
</organism>
<dbReference type="InterPro" id="IPR008893">
    <property type="entry name" value="WGR_domain"/>
</dbReference>
<dbReference type="EMBL" id="LUUH01000083">
    <property type="protein sequence ID" value="OAH99197.1"/>
    <property type="molecule type" value="Genomic_DNA"/>
</dbReference>
<evidence type="ECO:0000313" key="3">
    <source>
        <dbReference type="Proteomes" id="UP000077763"/>
    </source>
</evidence>
<dbReference type="CDD" id="cd07996">
    <property type="entry name" value="WGR_MMR_like"/>
    <property type="match status" value="1"/>
</dbReference>
<proteinExistence type="predicted"/>
<dbReference type="RefSeq" id="WP_064038193.1">
    <property type="nucleotide sequence ID" value="NZ_LUUH01000083.1"/>
</dbReference>
<dbReference type="SMART" id="SM00773">
    <property type="entry name" value="WGR"/>
    <property type="match status" value="1"/>
</dbReference>
<comment type="caution">
    <text evidence="2">The sequence shown here is derived from an EMBL/GenBank/DDBJ whole genome shotgun (WGS) entry which is preliminary data.</text>
</comment>
<feature type="domain" description="WGR" evidence="1">
    <location>
        <begin position="1"/>
        <end position="81"/>
    </location>
</feature>
<dbReference type="InterPro" id="IPR036930">
    <property type="entry name" value="WGR_dom_sf"/>
</dbReference>
<dbReference type="PROSITE" id="PS51977">
    <property type="entry name" value="WGR"/>
    <property type="match status" value="1"/>
</dbReference>
<sequence>MNHVYLERHDDKDNMHRFYQMFVTPGLFDDWSLIKEWGRVGSPGAVRKEWFDTLEEAIVARNKLCAAKYKKGYRAIRAAIS</sequence>
<reference evidence="3" key="1">
    <citation type="submission" date="2016-03" db="EMBL/GenBank/DDBJ databases">
        <authorList>
            <person name="Heylen K."/>
            <person name="De Vos P."/>
            <person name="Vekeman B."/>
        </authorList>
    </citation>
    <scope>NUCLEOTIDE SEQUENCE [LARGE SCALE GENOMIC DNA]</scope>
    <source>
        <strain evidence="3">R-45371</strain>
    </source>
</reference>
<protein>
    <submittedName>
        <fullName evidence="2">Polymerase</fullName>
    </submittedName>
</protein>
<dbReference type="AlphaFoldDB" id="A0A177M0D9"/>
<dbReference type="InterPro" id="IPR049809">
    <property type="entry name" value="YehF/YfeS-like_WGR"/>
</dbReference>
<accession>A0A177M0D9</accession>
<dbReference type="Gene3D" id="2.20.140.10">
    <property type="entry name" value="WGR domain"/>
    <property type="match status" value="1"/>
</dbReference>
<dbReference type="Proteomes" id="UP000077763">
    <property type="component" value="Unassembled WGS sequence"/>
</dbReference>
<dbReference type="Pfam" id="PF05406">
    <property type="entry name" value="WGR"/>
    <property type="match status" value="1"/>
</dbReference>
<dbReference type="SUPFAM" id="SSF142921">
    <property type="entry name" value="WGR domain-like"/>
    <property type="match status" value="1"/>
</dbReference>
<name>A0A177M0D9_METMH</name>
<gene>
    <name evidence="2" type="ORF">A1353_21035</name>
</gene>
<evidence type="ECO:0000259" key="1">
    <source>
        <dbReference type="PROSITE" id="PS51977"/>
    </source>
</evidence>